<keyword evidence="5" id="KW-1185">Reference proteome</keyword>
<dbReference type="AlphaFoldDB" id="A0A0Q2MH33"/>
<evidence type="ECO:0000313" key="4">
    <source>
        <dbReference type="EMBL" id="KQH87010.1"/>
    </source>
</evidence>
<accession>A0A0Q2MH33</accession>
<dbReference type="Pfam" id="PF03961">
    <property type="entry name" value="FapA"/>
    <property type="match status" value="1"/>
</dbReference>
<feature type="region of interest" description="Disordered" evidence="2">
    <location>
        <begin position="460"/>
        <end position="481"/>
    </location>
</feature>
<dbReference type="Pfam" id="PF20250">
    <property type="entry name" value="FapA_N"/>
    <property type="match status" value="1"/>
</dbReference>
<gene>
    <name evidence="4" type="ORF">AMR76_04615</name>
</gene>
<feature type="domain" description="Flagellar Assembly Protein A N-terminal region" evidence="3">
    <location>
        <begin position="81"/>
        <end position="259"/>
    </location>
</feature>
<evidence type="ECO:0000256" key="1">
    <source>
        <dbReference type="SAM" id="Coils"/>
    </source>
</evidence>
<name>A0A0Q2MH33_VIBFU</name>
<dbReference type="RefSeq" id="WP_014257861.1">
    <property type="nucleotide sequence ID" value="NZ_CP128201.1"/>
</dbReference>
<dbReference type="InterPro" id="IPR046866">
    <property type="entry name" value="FapA_N"/>
</dbReference>
<keyword evidence="1" id="KW-0175">Coiled coil</keyword>
<evidence type="ECO:0000313" key="5">
    <source>
        <dbReference type="Proteomes" id="UP000051221"/>
    </source>
</evidence>
<dbReference type="InParanoid" id="A0A0Q2MH33"/>
<sequence length="557" mass="60259">MWKDLIALSENKKSVMAKLPSDKTVDKSFSAAGLVEALAEIGARKYLVLDSEVTRFVNCAKESKGEVYEGIVVAEMRNASVEVVLSEQDMLASMVVTGAYGGRGLYGSELVHALAQSHVIKGINKLALKKVLLMSNTLKPGETFTQPVAQGKEAVQGQDAQFIALVDDVTKRVLAPKERKSHEKIDMRNLGETITVGVNEEVMRRKPATKGEPGFTVQGKVIEPKPGNDSALVAGKGTSISPHDPNLLLANQSGMPIIKGKTIDVDNALCLNNVSVATGHVKFKGCVVIAGDVEPGMIVRATGSVTIGGFVESADVQAQGDIEVGKGIIGHTVSEGDDKSCVVKSGGSIKANYAQYATLQAAENVQLAVHSMSNELRCGGDLMVLDGSEKQGTLSGGTAKVGGKIVCLNLGVEGDTATNIEAFARFSGYKERIAKHKEQYKQAQEETMDVIRRELEFKKRPKAERTEEEELSIDEQKQNASEHMEKVKMALELLNEEFEQMLESNTVEAKGKVFTHVSIQYGEERVTTKRVHGPSVFTFNQYEIQMSSKLDEEDIGI</sequence>
<dbReference type="InterPro" id="IPR046865">
    <property type="entry name" value="FapA_b_solenoid"/>
</dbReference>
<dbReference type="Proteomes" id="UP000051221">
    <property type="component" value="Unassembled WGS sequence"/>
</dbReference>
<organism evidence="4 5">
    <name type="scientific">Vibrio furnissii</name>
    <dbReference type="NCBI Taxonomy" id="29494"/>
    <lineage>
        <taxon>Bacteria</taxon>
        <taxon>Pseudomonadati</taxon>
        <taxon>Pseudomonadota</taxon>
        <taxon>Gammaproteobacteria</taxon>
        <taxon>Vibrionales</taxon>
        <taxon>Vibrionaceae</taxon>
        <taxon>Vibrio</taxon>
    </lineage>
</organism>
<feature type="coiled-coil region" evidence="1">
    <location>
        <begin position="426"/>
        <end position="453"/>
    </location>
</feature>
<dbReference type="PANTHER" id="PTHR38032">
    <property type="entry name" value="POLYMERASE-RELATED"/>
    <property type="match status" value="1"/>
</dbReference>
<dbReference type="EMBL" id="LKHS01000004">
    <property type="protein sequence ID" value="KQH87010.1"/>
    <property type="molecule type" value="Genomic_DNA"/>
</dbReference>
<evidence type="ECO:0000256" key="2">
    <source>
        <dbReference type="SAM" id="MobiDB-lite"/>
    </source>
</evidence>
<dbReference type="InterPro" id="IPR005646">
    <property type="entry name" value="FapA"/>
</dbReference>
<proteinExistence type="predicted"/>
<dbReference type="PANTHER" id="PTHR38032:SF1">
    <property type="entry name" value="RNA-BINDING PROTEIN KHPB N-TERMINAL DOMAIN-CONTAINING PROTEIN"/>
    <property type="match status" value="1"/>
</dbReference>
<reference evidence="4 5" key="1">
    <citation type="submission" date="2015-08" db="EMBL/GenBank/DDBJ databases">
        <title>Antibacterial properties of a collection of Vibrionaceae strains.</title>
        <authorList>
            <person name="Giubergia S."/>
        </authorList>
    </citation>
    <scope>NUCLEOTIDE SEQUENCE [LARGE SCALE GENOMIC DNA]</scope>
    <source>
        <strain evidence="4 5">S0821</strain>
    </source>
</reference>
<dbReference type="OMA" id="TGHVKFK"/>
<comment type="caution">
    <text evidence="4">The sequence shown here is derived from an EMBL/GenBank/DDBJ whole genome shotgun (WGS) entry which is preliminary data.</text>
</comment>
<evidence type="ECO:0000259" key="3">
    <source>
        <dbReference type="Pfam" id="PF20250"/>
    </source>
</evidence>
<protein>
    <submittedName>
        <fullName evidence="4">Polymerase</fullName>
    </submittedName>
</protein>